<dbReference type="RefSeq" id="WP_349804892.1">
    <property type="nucleotide sequence ID" value="NZ_JBEGDP010000014.1"/>
</dbReference>
<sequence length="249" mass="25988">MSDQYPPSGPTPSGQDPYGQQQPNPYGQPQQGQSPYGQPQPPENPYGQPQQGQNPYGQPQQGQNPYGQPGYGQQPDAYGSTPYGTQPYGAGPYGSATDPDKRPGRVTIAAVIALVLSALVALVFGFVTVAVAAARDQIVDELERELRNQPGAADLSPDALATAVLIVSLVVAVWAVLGIVFAVMTLRRSKAGRILLVISSVLTAVVSLLAIGSLVSVVTLAASIAVVVMVFTGGANDWFARRGATPAQY</sequence>
<keyword evidence="2" id="KW-0812">Transmembrane</keyword>
<feature type="compositionally biased region" description="Low complexity" evidence="1">
    <location>
        <begin position="14"/>
        <end position="37"/>
    </location>
</feature>
<name>A0ABV1P074_9ACTN</name>
<reference evidence="3 4" key="1">
    <citation type="submission" date="2024-02" db="EMBL/GenBank/DDBJ databases">
        <title>Full genome sequence of Nocardioides kribbensis.</title>
        <authorList>
            <person name="Poletto B.L."/>
            <person name="Silva G."/>
            <person name="Galante D."/>
            <person name="Campos K.R."/>
            <person name="Santos M.B.N."/>
            <person name="Sacchi C.T."/>
        </authorList>
    </citation>
    <scope>NUCLEOTIDE SEQUENCE [LARGE SCALE GENOMIC DNA]</scope>
    <source>
        <strain evidence="3 4">O4R</strain>
    </source>
</reference>
<dbReference type="EMBL" id="JBEGDP010000014">
    <property type="protein sequence ID" value="MEQ7848134.1"/>
    <property type="molecule type" value="Genomic_DNA"/>
</dbReference>
<protein>
    <recommendedName>
        <fullName evidence="5">DUF4064 domain-containing protein</fullName>
    </recommendedName>
</protein>
<evidence type="ECO:0008006" key="5">
    <source>
        <dbReference type="Google" id="ProtNLM"/>
    </source>
</evidence>
<feature type="compositionally biased region" description="Low complexity" evidence="1">
    <location>
        <begin position="45"/>
        <end position="75"/>
    </location>
</feature>
<gene>
    <name evidence="3" type="ORF">V6R90_12690</name>
</gene>
<organism evidence="3 4">
    <name type="scientific">Nocardioides kribbensis</name>
    <dbReference type="NCBI Taxonomy" id="305517"/>
    <lineage>
        <taxon>Bacteria</taxon>
        <taxon>Bacillati</taxon>
        <taxon>Actinomycetota</taxon>
        <taxon>Actinomycetes</taxon>
        <taxon>Propionibacteriales</taxon>
        <taxon>Nocardioidaceae</taxon>
        <taxon>Nocardioides</taxon>
    </lineage>
</organism>
<keyword evidence="2" id="KW-1133">Transmembrane helix</keyword>
<proteinExistence type="predicted"/>
<evidence type="ECO:0000256" key="2">
    <source>
        <dbReference type="SAM" id="Phobius"/>
    </source>
</evidence>
<feature type="transmembrane region" description="Helical" evidence="2">
    <location>
        <begin position="159"/>
        <end position="182"/>
    </location>
</feature>
<comment type="caution">
    <text evidence="3">The sequence shown here is derived from an EMBL/GenBank/DDBJ whole genome shotgun (WGS) entry which is preliminary data.</text>
</comment>
<evidence type="ECO:0000256" key="1">
    <source>
        <dbReference type="SAM" id="MobiDB-lite"/>
    </source>
</evidence>
<feature type="region of interest" description="Disordered" evidence="1">
    <location>
        <begin position="1"/>
        <end position="99"/>
    </location>
</feature>
<keyword evidence="4" id="KW-1185">Reference proteome</keyword>
<feature type="transmembrane region" description="Helical" evidence="2">
    <location>
        <begin position="108"/>
        <end position="134"/>
    </location>
</feature>
<feature type="transmembrane region" description="Helical" evidence="2">
    <location>
        <begin position="220"/>
        <end position="239"/>
    </location>
</feature>
<evidence type="ECO:0000313" key="4">
    <source>
        <dbReference type="Proteomes" id="UP001482520"/>
    </source>
</evidence>
<dbReference type="Proteomes" id="UP001482520">
    <property type="component" value="Unassembled WGS sequence"/>
</dbReference>
<accession>A0ABV1P074</accession>
<feature type="transmembrane region" description="Helical" evidence="2">
    <location>
        <begin position="194"/>
        <end position="214"/>
    </location>
</feature>
<evidence type="ECO:0000313" key="3">
    <source>
        <dbReference type="EMBL" id="MEQ7848134.1"/>
    </source>
</evidence>
<keyword evidence="2" id="KW-0472">Membrane</keyword>